<organism evidence="1">
    <name type="scientific">Cacopsylla melanoneura</name>
    <dbReference type="NCBI Taxonomy" id="428564"/>
    <lineage>
        <taxon>Eukaryota</taxon>
        <taxon>Metazoa</taxon>
        <taxon>Ecdysozoa</taxon>
        <taxon>Arthropoda</taxon>
        <taxon>Hexapoda</taxon>
        <taxon>Insecta</taxon>
        <taxon>Pterygota</taxon>
        <taxon>Neoptera</taxon>
        <taxon>Paraneoptera</taxon>
        <taxon>Hemiptera</taxon>
        <taxon>Sternorrhyncha</taxon>
        <taxon>Psylloidea</taxon>
        <taxon>Psyllidae</taxon>
        <taxon>Psyllinae</taxon>
        <taxon>Cacopsylla</taxon>
    </lineage>
</organism>
<dbReference type="AlphaFoldDB" id="A0A8D9F7H2"/>
<sequence>MCVNRKKYASTYSQHSNNKNKTTHKFLEFRLSSSHPEHYEHIEKTLNSTSLQNILQLFSCKTVLPNEYKIVLYILKSELLIGCVEMVSSESRELYFASSSMNITQRS</sequence>
<accession>A0A8D9F7H2</accession>
<proteinExistence type="predicted"/>
<protein>
    <submittedName>
        <fullName evidence="1">Uncharacterized protein</fullName>
    </submittedName>
</protein>
<dbReference type="EMBL" id="HBUF01608266">
    <property type="protein sequence ID" value="CAG6778125.1"/>
    <property type="molecule type" value="Transcribed_RNA"/>
</dbReference>
<evidence type="ECO:0000313" key="1">
    <source>
        <dbReference type="EMBL" id="CAG6778125.1"/>
    </source>
</evidence>
<reference evidence="1" key="1">
    <citation type="submission" date="2021-05" db="EMBL/GenBank/DDBJ databases">
        <authorList>
            <person name="Alioto T."/>
            <person name="Alioto T."/>
            <person name="Gomez Garrido J."/>
        </authorList>
    </citation>
    <scope>NUCLEOTIDE SEQUENCE</scope>
</reference>
<name>A0A8D9F7H2_9HEMI</name>